<reference evidence="2" key="2">
    <citation type="journal article" date="2022" name="Microb. Genom.">
        <title>A chromosome-scale genome assembly of the tomato pathogen Cladosporium fulvum reveals a compartmentalized genome architecture and the presence of a dispensable chromosome.</title>
        <authorList>
            <person name="Zaccaron A.Z."/>
            <person name="Chen L.H."/>
            <person name="Samaras A."/>
            <person name="Stergiopoulos I."/>
        </authorList>
    </citation>
    <scope>NUCLEOTIDE SEQUENCE</scope>
    <source>
        <strain evidence="2">Race5_Kim</strain>
    </source>
</reference>
<dbReference type="SUPFAM" id="SSF56112">
    <property type="entry name" value="Protein kinase-like (PK-like)"/>
    <property type="match status" value="1"/>
</dbReference>
<evidence type="ECO:0000313" key="3">
    <source>
        <dbReference type="Proteomes" id="UP000756132"/>
    </source>
</evidence>
<keyword evidence="3" id="KW-1185">Reference proteome</keyword>
<proteinExistence type="predicted"/>
<dbReference type="OMA" id="YMEYVNG"/>
<gene>
    <name evidence="2" type="ORF">CLAFUR5_07101</name>
</gene>
<dbReference type="OrthoDB" id="5404599at2759"/>
<dbReference type="AlphaFoldDB" id="A0A9Q8PA63"/>
<dbReference type="Proteomes" id="UP000756132">
    <property type="component" value="Chromosome 6"/>
</dbReference>
<sequence length="318" mass="36335">MAGITFDHADLPIGDVYLPGHFPHGLPSPAEVRVKAAQDGIDTRNTFRPDPVLYPELGLIIKWGRDITIAEGQCLWFMSKHLRGVVPVPELYGWTVDSDQTFLYMQLVNADTLQGRWNDMSEDDKLDICAQLRDMMAAWRRIQCPGPTSNDSRPRTILSTVMSWLRFWRPAPAIRLGQICGQALRDILFYNAGQYPAGPFDNVHSFHDWLAKLACANDARKDVEELSGLEDSVAVTFTHGDLDHSNILISKKPDGPPKIVAIIDWHQSGWYPEPWEWLKAQMVAGHSSQWTKEYLPRTLRPARYEYHYSWEYIKMATI</sequence>
<dbReference type="EMBL" id="CP090168">
    <property type="protein sequence ID" value="UJO18723.1"/>
    <property type="molecule type" value="Genomic_DNA"/>
</dbReference>
<dbReference type="InterPro" id="IPR051678">
    <property type="entry name" value="AGP_Transferase"/>
</dbReference>
<dbReference type="InterPro" id="IPR011009">
    <property type="entry name" value="Kinase-like_dom_sf"/>
</dbReference>
<dbReference type="Gene3D" id="3.90.1200.10">
    <property type="match status" value="1"/>
</dbReference>
<dbReference type="GeneID" id="71986979"/>
<organism evidence="2 3">
    <name type="scientific">Passalora fulva</name>
    <name type="common">Tomato leaf mold</name>
    <name type="synonym">Cladosporium fulvum</name>
    <dbReference type="NCBI Taxonomy" id="5499"/>
    <lineage>
        <taxon>Eukaryota</taxon>
        <taxon>Fungi</taxon>
        <taxon>Dikarya</taxon>
        <taxon>Ascomycota</taxon>
        <taxon>Pezizomycotina</taxon>
        <taxon>Dothideomycetes</taxon>
        <taxon>Dothideomycetidae</taxon>
        <taxon>Mycosphaerellales</taxon>
        <taxon>Mycosphaerellaceae</taxon>
        <taxon>Fulvia</taxon>
    </lineage>
</organism>
<dbReference type="PANTHER" id="PTHR21310:SF54">
    <property type="entry name" value="AMINOGLYCOSIDE PHOSPHOTRANSFERASE DOMAIN-CONTAINING PROTEIN"/>
    <property type="match status" value="1"/>
</dbReference>
<dbReference type="Pfam" id="PF01636">
    <property type="entry name" value="APH"/>
    <property type="match status" value="1"/>
</dbReference>
<feature type="domain" description="Aminoglycoside phosphotransferase" evidence="1">
    <location>
        <begin position="83"/>
        <end position="272"/>
    </location>
</feature>
<reference evidence="2" key="1">
    <citation type="submission" date="2021-12" db="EMBL/GenBank/DDBJ databases">
        <authorList>
            <person name="Zaccaron A."/>
            <person name="Stergiopoulos I."/>
        </authorList>
    </citation>
    <scope>NUCLEOTIDE SEQUENCE</scope>
    <source>
        <strain evidence="2">Race5_Kim</strain>
    </source>
</reference>
<dbReference type="PANTHER" id="PTHR21310">
    <property type="entry name" value="AMINOGLYCOSIDE PHOSPHOTRANSFERASE-RELATED-RELATED"/>
    <property type="match status" value="1"/>
</dbReference>
<dbReference type="RefSeq" id="XP_047763089.1">
    <property type="nucleotide sequence ID" value="XM_047906249.1"/>
</dbReference>
<dbReference type="KEGG" id="ffu:CLAFUR5_07101"/>
<evidence type="ECO:0000313" key="2">
    <source>
        <dbReference type="EMBL" id="UJO18723.1"/>
    </source>
</evidence>
<protein>
    <recommendedName>
        <fullName evidence="1">Aminoglycoside phosphotransferase domain-containing protein</fullName>
    </recommendedName>
</protein>
<evidence type="ECO:0000259" key="1">
    <source>
        <dbReference type="Pfam" id="PF01636"/>
    </source>
</evidence>
<dbReference type="InterPro" id="IPR002575">
    <property type="entry name" value="Aminoglycoside_PTrfase"/>
</dbReference>
<accession>A0A9Q8PA63</accession>
<name>A0A9Q8PA63_PASFU</name>